<accession>A0A4D6L280</accession>
<gene>
    <name evidence="1" type="ORF">DEO72_LG2g2952</name>
</gene>
<organism evidence="1 2">
    <name type="scientific">Vigna unguiculata</name>
    <name type="common">Cowpea</name>
    <dbReference type="NCBI Taxonomy" id="3917"/>
    <lineage>
        <taxon>Eukaryota</taxon>
        <taxon>Viridiplantae</taxon>
        <taxon>Streptophyta</taxon>
        <taxon>Embryophyta</taxon>
        <taxon>Tracheophyta</taxon>
        <taxon>Spermatophyta</taxon>
        <taxon>Magnoliopsida</taxon>
        <taxon>eudicotyledons</taxon>
        <taxon>Gunneridae</taxon>
        <taxon>Pentapetalae</taxon>
        <taxon>rosids</taxon>
        <taxon>fabids</taxon>
        <taxon>Fabales</taxon>
        <taxon>Fabaceae</taxon>
        <taxon>Papilionoideae</taxon>
        <taxon>50 kb inversion clade</taxon>
        <taxon>NPAAA clade</taxon>
        <taxon>indigoferoid/millettioid clade</taxon>
        <taxon>Phaseoleae</taxon>
        <taxon>Vigna</taxon>
    </lineage>
</organism>
<evidence type="ECO:0000313" key="2">
    <source>
        <dbReference type="Proteomes" id="UP000501690"/>
    </source>
</evidence>
<dbReference type="Proteomes" id="UP000501690">
    <property type="component" value="Linkage Group LG2"/>
</dbReference>
<reference evidence="1 2" key="1">
    <citation type="submission" date="2019-04" db="EMBL/GenBank/DDBJ databases">
        <title>An improved genome assembly and genetic linkage map for asparagus bean, Vigna unguiculata ssp. sesquipedialis.</title>
        <authorList>
            <person name="Xia Q."/>
            <person name="Zhang R."/>
            <person name="Dong Y."/>
        </authorList>
    </citation>
    <scope>NUCLEOTIDE SEQUENCE [LARGE SCALE GENOMIC DNA]</scope>
    <source>
        <tissue evidence="1">Leaf</tissue>
    </source>
</reference>
<evidence type="ECO:0000313" key="1">
    <source>
        <dbReference type="EMBL" id="QCD82612.1"/>
    </source>
</evidence>
<name>A0A4D6L280_VIGUN</name>
<dbReference type="AlphaFoldDB" id="A0A4D6L280"/>
<dbReference type="EMBL" id="CP039346">
    <property type="protein sequence ID" value="QCD82612.1"/>
    <property type="molecule type" value="Genomic_DNA"/>
</dbReference>
<proteinExistence type="predicted"/>
<sequence length="65" mass="7233">MLTLDGIGKGNRNLLESAAKGRRKVRCTAWQTRGYREATARKSEACGKVGVRLVRVRCEDNLIAE</sequence>
<keyword evidence="2" id="KW-1185">Reference proteome</keyword>
<protein>
    <submittedName>
        <fullName evidence="1">Uncharacterized protein</fullName>
    </submittedName>
</protein>